<dbReference type="Proteomes" id="UP000037069">
    <property type="component" value="Unassembled WGS sequence"/>
</dbReference>
<comment type="similarity">
    <text evidence="2">Belongs to the Ntn-hydrolase family.</text>
</comment>
<evidence type="ECO:0000256" key="4">
    <source>
        <dbReference type="ARBA" id="ARBA00022801"/>
    </source>
</evidence>
<keyword evidence="5" id="KW-0068">Autocatalytic cleavage</keyword>
<comment type="subunit">
    <text evidence="8">Heterodimer of an alpha and beta chain produced by autocleavage.</text>
</comment>
<dbReference type="STRING" id="7375.A0A0L0CLN2"/>
<dbReference type="GO" id="GO:0033345">
    <property type="term" value="P:L-asparagine catabolic process via L-aspartate"/>
    <property type="evidence" value="ECO:0007669"/>
    <property type="project" value="TreeGrafter"/>
</dbReference>
<organism evidence="12 13">
    <name type="scientific">Lucilia cuprina</name>
    <name type="common">Green bottle fly</name>
    <name type="synonym">Australian sheep blowfly</name>
    <dbReference type="NCBI Taxonomy" id="7375"/>
    <lineage>
        <taxon>Eukaryota</taxon>
        <taxon>Metazoa</taxon>
        <taxon>Ecdysozoa</taxon>
        <taxon>Arthropoda</taxon>
        <taxon>Hexapoda</taxon>
        <taxon>Insecta</taxon>
        <taxon>Pterygota</taxon>
        <taxon>Neoptera</taxon>
        <taxon>Endopterygota</taxon>
        <taxon>Diptera</taxon>
        <taxon>Brachycera</taxon>
        <taxon>Muscomorpha</taxon>
        <taxon>Oestroidea</taxon>
        <taxon>Calliphoridae</taxon>
        <taxon>Luciliinae</taxon>
        <taxon>Lucilia</taxon>
    </lineage>
</organism>
<sequence>MEPILLIHGGAGNITDARVPGKLDGMKKALRSAKDYLWPSNGGEANVLDAVEAAVRAMETDPNFNAGYGACLNREQMAEVEASIMEGKELKAGCVTLLHDILHPISVARRVMEKTNHTFLGGSFAERFAKQEGFQQLQQGSLITTDARLALNEFNDLRAKGIDTTYARTELDAPGEPGTVGAVAIDSKGNIAVATSTGGITGKLPGRIGDTPLLGCGTYADNTLGGVSTTGHGETIMRFNLAQKILSKIQYEKKSAQEATEEACNEMTERLVGTGGAITIDAKGEIGIYWTSKRMAWAYTKGKDIVFGINHNEKFVEQL</sequence>
<dbReference type="GO" id="GO:0006508">
    <property type="term" value="P:proteolysis"/>
    <property type="evidence" value="ECO:0007669"/>
    <property type="project" value="UniProtKB-KW"/>
</dbReference>
<dbReference type="PANTHER" id="PTHR10188">
    <property type="entry name" value="L-ASPARAGINASE"/>
    <property type="match status" value="1"/>
</dbReference>
<dbReference type="OrthoDB" id="2262349at2759"/>
<protein>
    <submittedName>
        <fullName evidence="12">Putative isoaspartyl peptidase/L-asparaginase</fullName>
    </submittedName>
</protein>
<dbReference type="OMA" id="ILAAMEY"/>
<feature type="site" description="Cleavage; by autolysis" evidence="11">
    <location>
        <begin position="178"/>
        <end position="179"/>
    </location>
</feature>
<evidence type="ECO:0000256" key="3">
    <source>
        <dbReference type="ARBA" id="ARBA00022670"/>
    </source>
</evidence>
<dbReference type="CDD" id="cd04702">
    <property type="entry name" value="ASRGL1_like"/>
    <property type="match status" value="1"/>
</dbReference>
<comment type="catalytic activity">
    <reaction evidence="6">
        <text>L-asparagine + H2O = L-aspartate + NH4(+)</text>
        <dbReference type="Rhea" id="RHEA:21016"/>
        <dbReference type="ChEBI" id="CHEBI:15377"/>
        <dbReference type="ChEBI" id="CHEBI:28938"/>
        <dbReference type="ChEBI" id="CHEBI:29991"/>
        <dbReference type="ChEBI" id="CHEBI:58048"/>
        <dbReference type="EC" id="3.5.1.1"/>
    </reaction>
</comment>
<evidence type="ECO:0000256" key="8">
    <source>
        <dbReference type="ARBA" id="ARBA00061780"/>
    </source>
</evidence>
<evidence type="ECO:0000256" key="9">
    <source>
        <dbReference type="PIRSR" id="PIRSR600246-1"/>
    </source>
</evidence>
<feature type="binding site" evidence="10">
    <location>
        <begin position="230"/>
        <end position="233"/>
    </location>
    <ligand>
        <name>substrate</name>
    </ligand>
</feature>
<feature type="active site" description="Nucleophile" evidence="9">
    <location>
        <position position="179"/>
    </location>
</feature>
<evidence type="ECO:0000313" key="13">
    <source>
        <dbReference type="Proteomes" id="UP000037069"/>
    </source>
</evidence>
<comment type="function">
    <text evidence="7">Has both L-asparaginase and beta-aspartyl peptidase activity. Does not have aspartylglucosaminidase activity and is inactive toward GlcNAc-L-Asn. Likewise, has no activity toward glutamine.</text>
</comment>
<dbReference type="InterPro" id="IPR033844">
    <property type="entry name" value="ASRGL1_meta"/>
</dbReference>
<dbReference type="Pfam" id="PF01112">
    <property type="entry name" value="Asparaginase_2"/>
    <property type="match status" value="1"/>
</dbReference>
<accession>A0A0L0CLN2</accession>
<evidence type="ECO:0000256" key="1">
    <source>
        <dbReference type="ARBA" id="ARBA00000306"/>
    </source>
</evidence>
<feature type="binding site" evidence="10">
    <location>
        <begin position="207"/>
        <end position="210"/>
    </location>
    <ligand>
        <name>substrate</name>
    </ligand>
</feature>
<dbReference type="SUPFAM" id="SSF56235">
    <property type="entry name" value="N-terminal nucleophile aminohydrolases (Ntn hydrolases)"/>
    <property type="match status" value="1"/>
</dbReference>
<gene>
    <name evidence="12" type="ORF">FF38_11123</name>
</gene>
<dbReference type="GO" id="GO:0005737">
    <property type="term" value="C:cytoplasm"/>
    <property type="evidence" value="ECO:0007669"/>
    <property type="project" value="TreeGrafter"/>
</dbReference>
<dbReference type="EMBL" id="JRES01000318">
    <property type="protein sequence ID" value="KNC32354.1"/>
    <property type="molecule type" value="Genomic_DNA"/>
</dbReference>
<dbReference type="Gene3D" id="3.60.20.30">
    <property type="entry name" value="(Glycosyl)asparaginase"/>
    <property type="match status" value="1"/>
</dbReference>
<evidence type="ECO:0000256" key="6">
    <source>
        <dbReference type="ARBA" id="ARBA00049366"/>
    </source>
</evidence>
<keyword evidence="3" id="KW-0645">Protease</keyword>
<dbReference type="GO" id="GO:0008798">
    <property type="term" value="F:beta-aspartyl-peptidase activity"/>
    <property type="evidence" value="ECO:0007669"/>
    <property type="project" value="UniProtKB-EC"/>
</dbReference>
<dbReference type="GO" id="GO:0004067">
    <property type="term" value="F:asparaginase activity"/>
    <property type="evidence" value="ECO:0007669"/>
    <property type="project" value="UniProtKB-EC"/>
</dbReference>
<dbReference type="PANTHER" id="PTHR10188:SF41">
    <property type="entry name" value="ISOASPARTYL PEPTIDASE_L-ASPARAGINASE"/>
    <property type="match status" value="1"/>
</dbReference>
<dbReference type="AlphaFoldDB" id="A0A0L0CLN2"/>
<evidence type="ECO:0000256" key="2">
    <source>
        <dbReference type="ARBA" id="ARBA00010872"/>
    </source>
</evidence>
<evidence type="ECO:0000256" key="5">
    <source>
        <dbReference type="ARBA" id="ARBA00022813"/>
    </source>
</evidence>
<comment type="catalytic activity">
    <reaction evidence="1">
        <text>Cleavage of a beta-linked Asp residue from the N-terminus of a polypeptide.</text>
        <dbReference type="EC" id="3.4.19.5"/>
    </reaction>
</comment>
<evidence type="ECO:0000313" key="12">
    <source>
        <dbReference type="EMBL" id="KNC32354.1"/>
    </source>
</evidence>
<evidence type="ECO:0000256" key="10">
    <source>
        <dbReference type="PIRSR" id="PIRSR600246-2"/>
    </source>
</evidence>
<keyword evidence="4" id="KW-0378">Hydrolase</keyword>
<reference evidence="12 13" key="1">
    <citation type="journal article" date="2015" name="Nat. Commun.">
        <title>Lucilia cuprina genome unlocks parasitic fly biology to underpin future interventions.</title>
        <authorList>
            <person name="Anstead C.A."/>
            <person name="Korhonen P.K."/>
            <person name="Young N.D."/>
            <person name="Hall R.S."/>
            <person name="Jex A.R."/>
            <person name="Murali S.C."/>
            <person name="Hughes D.S."/>
            <person name="Lee S.F."/>
            <person name="Perry T."/>
            <person name="Stroehlein A.J."/>
            <person name="Ansell B.R."/>
            <person name="Breugelmans B."/>
            <person name="Hofmann A."/>
            <person name="Qu J."/>
            <person name="Dugan S."/>
            <person name="Lee S.L."/>
            <person name="Chao H."/>
            <person name="Dinh H."/>
            <person name="Han Y."/>
            <person name="Doddapaneni H.V."/>
            <person name="Worley K.C."/>
            <person name="Muzny D.M."/>
            <person name="Ioannidis P."/>
            <person name="Waterhouse R.M."/>
            <person name="Zdobnov E.M."/>
            <person name="James P.J."/>
            <person name="Bagnall N.H."/>
            <person name="Kotze A.C."/>
            <person name="Gibbs R.A."/>
            <person name="Richards S."/>
            <person name="Batterham P."/>
            <person name="Gasser R.B."/>
        </authorList>
    </citation>
    <scope>NUCLEOTIDE SEQUENCE [LARGE SCALE GENOMIC DNA]</scope>
    <source>
        <strain evidence="12 13">LS</strain>
        <tissue evidence="12">Full body</tissue>
    </source>
</reference>
<evidence type="ECO:0000256" key="11">
    <source>
        <dbReference type="PIRSR" id="PIRSR600246-3"/>
    </source>
</evidence>
<dbReference type="InterPro" id="IPR029055">
    <property type="entry name" value="Ntn_hydrolases_N"/>
</dbReference>
<proteinExistence type="inferred from homology"/>
<name>A0A0L0CLN2_LUCCU</name>
<comment type="caution">
    <text evidence="12">The sequence shown here is derived from an EMBL/GenBank/DDBJ whole genome shotgun (WGS) entry which is preliminary data.</text>
</comment>
<keyword evidence="13" id="KW-1185">Reference proteome</keyword>
<dbReference type="FunFam" id="3.60.20.30:FF:000001">
    <property type="entry name" value="Isoaspartyl peptidase/L-asparaginase"/>
    <property type="match status" value="1"/>
</dbReference>
<evidence type="ECO:0000256" key="7">
    <source>
        <dbReference type="ARBA" id="ARBA00054922"/>
    </source>
</evidence>
<dbReference type="InterPro" id="IPR000246">
    <property type="entry name" value="Peptidase_T2"/>
</dbReference>